<sequence length="143" mass="15837">MATKSKDGANPKGNYDKPDLREKLKEEIKAGDKGGKPGQWSARKAQLLTHEYEKAGGGYLSNERTESQQHLSSWTDEEWQTSDGKPADREGGTTRYLPKEAWDKLSPAEKKATNAKKKAGSRAGKQFVDNTVKAKEARKEASK</sequence>
<dbReference type="EMBL" id="JBHULN010000022">
    <property type="protein sequence ID" value="MFD2573892.1"/>
    <property type="molecule type" value="Genomic_DNA"/>
</dbReference>
<name>A0ABW5MEC7_9BACT</name>
<reference evidence="3" key="1">
    <citation type="journal article" date="2019" name="Int. J. Syst. Evol. Microbiol.">
        <title>The Global Catalogue of Microorganisms (GCM) 10K type strain sequencing project: providing services to taxonomists for standard genome sequencing and annotation.</title>
        <authorList>
            <consortium name="The Broad Institute Genomics Platform"/>
            <consortium name="The Broad Institute Genome Sequencing Center for Infectious Disease"/>
            <person name="Wu L."/>
            <person name="Ma J."/>
        </authorList>
    </citation>
    <scope>NUCLEOTIDE SEQUENCE [LARGE SCALE GENOMIC DNA]</scope>
    <source>
        <strain evidence="3">KCTC 42805</strain>
    </source>
</reference>
<evidence type="ECO:0000313" key="3">
    <source>
        <dbReference type="Proteomes" id="UP001597469"/>
    </source>
</evidence>
<evidence type="ECO:0000313" key="2">
    <source>
        <dbReference type="EMBL" id="MFD2573892.1"/>
    </source>
</evidence>
<feature type="region of interest" description="Disordered" evidence="1">
    <location>
        <begin position="1"/>
        <end position="42"/>
    </location>
</feature>
<evidence type="ECO:0008006" key="4">
    <source>
        <dbReference type="Google" id="ProtNLM"/>
    </source>
</evidence>
<comment type="caution">
    <text evidence="2">The sequence shown here is derived from an EMBL/GenBank/DDBJ whole genome shotgun (WGS) entry which is preliminary data.</text>
</comment>
<organism evidence="2 3">
    <name type="scientific">Spirosoma soli</name>
    <dbReference type="NCBI Taxonomy" id="1770529"/>
    <lineage>
        <taxon>Bacteria</taxon>
        <taxon>Pseudomonadati</taxon>
        <taxon>Bacteroidota</taxon>
        <taxon>Cytophagia</taxon>
        <taxon>Cytophagales</taxon>
        <taxon>Cytophagaceae</taxon>
        <taxon>Spirosoma</taxon>
    </lineage>
</organism>
<dbReference type="Proteomes" id="UP001597469">
    <property type="component" value="Unassembled WGS sequence"/>
</dbReference>
<feature type="compositionally biased region" description="Basic and acidic residues" evidence="1">
    <location>
        <begin position="132"/>
        <end position="143"/>
    </location>
</feature>
<feature type="region of interest" description="Disordered" evidence="1">
    <location>
        <begin position="57"/>
        <end position="143"/>
    </location>
</feature>
<gene>
    <name evidence="2" type="ORF">ACFSUS_24865</name>
</gene>
<keyword evidence="3" id="KW-1185">Reference proteome</keyword>
<protein>
    <recommendedName>
        <fullName evidence="4">DUF5872 domain-containing protein</fullName>
    </recommendedName>
</protein>
<evidence type="ECO:0000256" key="1">
    <source>
        <dbReference type="SAM" id="MobiDB-lite"/>
    </source>
</evidence>
<feature type="compositionally biased region" description="Basic and acidic residues" evidence="1">
    <location>
        <begin position="1"/>
        <end position="35"/>
    </location>
</feature>
<accession>A0ABW5MEC7</accession>
<proteinExistence type="predicted"/>
<feature type="compositionally biased region" description="Basic and acidic residues" evidence="1">
    <location>
        <begin position="85"/>
        <end position="112"/>
    </location>
</feature>
<dbReference type="RefSeq" id="WP_381527017.1">
    <property type="nucleotide sequence ID" value="NZ_JBHULN010000022.1"/>
</dbReference>